<keyword evidence="3" id="KW-0808">Transferase</keyword>
<sequence length="414" mass="47374">MTTIIPYYRSTNKDFTLVEGDCVSVLNAFDFKFDMIFADPPYFLSNGGISVSNGKVVCVDKGAWDKAPSSEYIDEFNHKWLSACKDKLKDNGTIWISGTHHNIFSVAEQLSELGFKILNVVTWNKTDPPDNVSHRVFKHSAEYIIWAKKSKKAQHRYNYELMRQLNDGKQMTDVWRMPAVSKWEKSCGKHPTQKPLSLLARIIMASTKEGDWVLDPFNGSGTTGVAASLLGRKYLGIDIEKSFLELAAKRREELENKEICQAYKEMVLVDFNGAIQAEQPHHVLVGRIGSDEQWEWFEKSKNYILPISKVLSMPKLLGAEYVLAFLGKDSKKAQLCRISGLKPQVRTREQVAEMASHTSDYKPTRDNTYWLIHLEKPLDETKGKVFNKSLLLSLQEQRGAYWIKKYEEVIKAFE</sequence>
<dbReference type="AlphaFoldDB" id="A0AA37MEX0"/>
<dbReference type="GO" id="GO:0005737">
    <property type="term" value="C:cytoplasm"/>
    <property type="evidence" value="ECO:0007669"/>
    <property type="project" value="TreeGrafter"/>
</dbReference>
<dbReference type="OMA" id="NEVIWHY"/>
<dbReference type="Pfam" id="PF01555">
    <property type="entry name" value="N6_N4_Mtase"/>
    <property type="match status" value="1"/>
</dbReference>
<reference evidence="6" key="1">
    <citation type="submission" date="2021-08" db="EMBL/GenBank/DDBJ databases">
        <title>Prevotella lacticifex sp. nov., isolated from rumen of cow.</title>
        <authorList>
            <person name="Shinkai T."/>
            <person name="Ikeyama N."/>
            <person name="Kumagai M."/>
            <person name="Ohmori H."/>
            <person name="Sakamoto M."/>
            <person name="Ohkuma M."/>
            <person name="Mitsumori M."/>
        </authorList>
    </citation>
    <scope>NUCLEOTIDE SEQUENCE</scope>
    <source>
        <strain evidence="6">JCM 8259</strain>
    </source>
</reference>
<dbReference type="SUPFAM" id="SSF53335">
    <property type="entry name" value="S-adenosyl-L-methionine-dependent methyltransferases"/>
    <property type="match status" value="1"/>
</dbReference>
<evidence type="ECO:0000259" key="5">
    <source>
        <dbReference type="Pfam" id="PF01555"/>
    </source>
</evidence>
<dbReference type="GO" id="GO:0008170">
    <property type="term" value="F:N-methyltransferase activity"/>
    <property type="evidence" value="ECO:0007669"/>
    <property type="project" value="InterPro"/>
</dbReference>
<keyword evidence="2" id="KW-0489">Methyltransferase</keyword>
<dbReference type="EC" id="2.1.1.-" evidence="4"/>
<dbReference type="InterPro" id="IPR002941">
    <property type="entry name" value="DNA_methylase_N4/N6"/>
</dbReference>
<feature type="domain" description="DNA methylase N-4/N-6" evidence="5">
    <location>
        <begin position="34"/>
        <end position="248"/>
    </location>
</feature>
<gene>
    <name evidence="6" type="ORF">PRMUPPPA20_15340</name>
</gene>
<dbReference type="PANTHER" id="PTHR13370:SF3">
    <property type="entry name" value="TRNA (GUANINE(10)-N2)-METHYLTRANSFERASE HOMOLOG"/>
    <property type="match status" value="1"/>
</dbReference>
<evidence type="ECO:0000256" key="3">
    <source>
        <dbReference type="ARBA" id="ARBA00022679"/>
    </source>
</evidence>
<dbReference type="EMBL" id="BPTT01000001">
    <property type="protein sequence ID" value="GJG33425.1"/>
    <property type="molecule type" value="Genomic_DNA"/>
</dbReference>
<comment type="caution">
    <text evidence="6">The sequence shown here is derived from an EMBL/GenBank/DDBJ whole genome shotgun (WGS) entry which is preliminary data.</text>
</comment>
<proteinExistence type="inferred from homology"/>
<dbReference type="Proteomes" id="UP000887097">
    <property type="component" value="Unassembled WGS sequence"/>
</dbReference>
<dbReference type="InterPro" id="IPR029063">
    <property type="entry name" value="SAM-dependent_MTases_sf"/>
</dbReference>
<evidence type="ECO:0000313" key="6">
    <source>
        <dbReference type="EMBL" id="GJG33425.1"/>
    </source>
</evidence>
<evidence type="ECO:0000256" key="4">
    <source>
        <dbReference type="RuleBase" id="RU362026"/>
    </source>
</evidence>
<dbReference type="PRINTS" id="PR00508">
    <property type="entry name" value="S21N4MTFRASE"/>
</dbReference>
<dbReference type="InterPro" id="IPR001091">
    <property type="entry name" value="RM_Methyltransferase"/>
</dbReference>
<evidence type="ECO:0000256" key="2">
    <source>
        <dbReference type="ARBA" id="ARBA00022603"/>
    </source>
</evidence>
<evidence type="ECO:0000256" key="1">
    <source>
        <dbReference type="ARBA" id="ARBA00006594"/>
    </source>
</evidence>
<organism evidence="6 7">
    <name type="scientific">Xylanibacter ruminicola</name>
    <name type="common">Prevotella ruminicola</name>
    <dbReference type="NCBI Taxonomy" id="839"/>
    <lineage>
        <taxon>Bacteria</taxon>
        <taxon>Pseudomonadati</taxon>
        <taxon>Bacteroidota</taxon>
        <taxon>Bacteroidia</taxon>
        <taxon>Bacteroidales</taxon>
        <taxon>Prevotellaceae</taxon>
        <taxon>Xylanibacter</taxon>
    </lineage>
</organism>
<dbReference type="InterPro" id="IPR002052">
    <property type="entry name" value="DNA_methylase_N6_adenine_CS"/>
</dbReference>
<accession>A0AA37MEX0</accession>
<name>A0AA37MEX0_XYLRU</name>
<protein>
    <recommendedName>
        <fullName evidence="4">Methyltransferase</fullName>
        <ecNumber evidence="4">2.1.1.-</ecNumber>
    </recommendedName>
</protein>
<dbReference type="GO" id="GO:0003677">
    <property type="term" value="F:DNA binding"/>
    <property type="evidence" value="ECO:0007669"/>
    <property type="project" value="InterPro"/>
</dbReference>
<dbReference type="GO" id="GO:0032259">
    <property type="term" value="P:methylation"/>
    <property type="evidence" value="ECO:0007669"/>
    <property type="project" value="UniProtKB-KW"/>
</dbReference>
<dbReference type="PANTHER" id="PTHR13370">
    <property type="entry name" value="RNA METHYLASE-RELATED"/>
    <property type="match status" value="1"/>
</dbReference>
<dbReference type="Gene3D" id="3.40.50.150">
    <property type="entry name" value="Vaccinia Virus protein VP39"/>
    <property type="match status" value="1"/>
</dbReference>
<dbReference type="GO" id="GO:0009007">
    <property type="term" value="F:site-specific DNA-methyltransferase (adenine-specific) activity"/>
    <property type="evidence" value="ECO:0007669"/>
    <property type="project" value="TreeGrafter"/>
</dbReference>
<dbReference type="PROSITE" id="PS00092">
    <property type="entry name" value="N6_MTASE"/>
    <property type="match status" value="1"/>
</dbReference>
<comment type="similarity">
    <text evidence="1 4">Belongs to the N(4)/N(6)-methyltransferase family.</text>
</comment>
<evidence type="ECO:0000313" key="7">
    <source>
        <dbReference type="Proteomes" id="UP000887097"/>
    </source>
</evidence>